<keyword evidence="3" id="KW-1185">Reference proteome</keyword>
<protein>
    <submittedName>
        <fullName evidence="2">LINE-1 retrotransposable element ORF2 protein</fullName>
    </submittedName>
</protein>
<feature type="compositionally biased region" description="Basic and acidic residues" evidence="1">
    <location>
        <begin position="1216"/>
        <end position="1240"/>
    </location>
</feature>
<feature type="compositionally biased region" description="Basic and acidic residues" evidence="1">
    <location>
        <begin position="353"/>
        <end position="363"/>
    </location>
</feature>
<feature type="region of interest" description="Disordered" evidence="1">
    <location>
        <begin position="820"/>
        <end position="841"/>
    </location>
</feature>
<feature type="region of interest" description="Disordered" evidence="1">
    <location>
        <begin position="1518"/>
        <end position="1545"/>
    </location>
</feature>
<feature type="region of interest" description="Disordered" evidence="1">
    <location>
        <begin position="3010"/>
        <end position="3041"/>
    </location>
</feature>
<organism evidence="2 3">
    <name type="scientific">Camelus dromedarius</name>
    <name type="common">Dromedary</name>
    <name type="synonym">Arabian camel</name>
    <dbReference type="NCBI Taxonomy" id="9838"/>
    <lineage>
        <taxon>Eukaryota</taxon>
        <taxon>Metazoa</taxon>
        <taxon>Chordata</taxon>
        <taxon>Craniata</taxon>
        <taxon>Vertebrata</taxon>
        <taxon>Euteleostomi</taxon>
        <taxon>Mammalia</taxon>
        <taxon>Eutheria</taxon>
        <taxon>Laurasiatheria</taxon>
        <taxon>Artiodactyla</taxon>
        <taxon>Tylopoda</taxon>
        <taxon>Camelidae</taxon>
        <taxon>Camelus</taxon>
    </lineage>
</organism>
<feature type="compositionally biased region" description="Polar residues" evidence="1">
    <location>
        <begin position="652"/>
        <end position="661"/>
    </location>
</feature>
<feature type="compositionally biased region" description="Polar residues" evidence="1">
    <location>
        <begin position="552"/>
        <end position="561"/>
    </location>
</feature>
<proteinExistence type="predicted"/>
<feature type="compositionally biased region" description="Basic and acidic residues" evidence="1">
    <location>
        <begin position="2079"/>
        <end position="2098"/>
    </location>
</feature>
<feature type="compositionally biased region" description="Basic and acidic residues" evidence="1">
    <location>
        <begin position="2298"/>
        <end position="2308"/>
    </location>
</feature>
<feature type="compositionally biased region" description="Gly residues" evidence="1">
    <location>
        <begin position="2043"/>
        <end position="2052"/>
    </location>
</feature>
<feature type="region of interest" description="Disordered" evidence="1">
    <location>
        <begin position="1149"/>
        <end position="1388"/>
    </location>
</feature>
<feature type="compositionally biased region" description="Low complexity" evidence="1">
    <location>
        <begin position="1252"/>
        <end position="1266"/>
    </location>
</feature>
<feature type="region of interest" description="Disordered" evidence="1">
    <location>
        <begin position="642"/>
        <end position="662"/>
    </location>
</feature>
<feature type="region of interest" description="Disordered" evidence="1">
    <location>
        <begin position="1960"/>
        <end position="1988"/>
    </location>
</feature>
<feature type="region of interest" description="Disordered" evidence="1">
    <location>
        <begin position="881"/>
        <end position="909"/>
    </location>
</feature>
<feature type="compositionally biased region" description="Basic residues" evidence="1">
    <location>
        <begin position="1334"/>
        <end position="1344"/>
    </location>
</feature>
<feature type="region of interest" description="Disordered" evidence="1">
    <location>
        <begin position="1869"/>
        <end position="1947"/>
    </location>
</feature>
<feature type="region of interest" description="Disordered" evidence="1">
    <location>
        <begin position="1052"/>
        <end position="1082"/>
    </location>
</feature>
<evidence type="ECO:0000313" key="2">
    <source>
        <dbReference type="EMBL" id="KAB1271534.1"/>
    </source>
</evidence>
<sequence length="3235" mass="345266">MVPSTAVGPDGLRVVGTVAKWTSQQLGMSRVPPLPHQSWPSWVPRTWQVCSPGSRAVHDLPAETTPTVVPLPTGTAHPARLKAQILGLGCAHRVTTSLFCRVGSEHCFVRDRCGRHTHCADGDRVQGHRATEGRSKTPSQLLAKVVLPCGFAEKTDTHRKVRELTAALRLGTEVMAWPTISKVTLRPRHAIIWASGNEQDGTEALVGEDQAHAYTPGGTAQCGSHRGRPAACSCREDSQPALGESHKRDVAGKCQALKSTFCVTPLTQWSSLGTTGDRGIGIWGSSHVGILVQVLIHSNDVTVFQLQAEETLTTRRDLQTLLSWSSGPCEKPVGQEDSVQENPERPGSQVAAEDGKCQEEETSPRSLIRVPLLPSCLPADTAALRRESDVLTNWDGPHHPCGDTPELPLQNHPPSDPQACKAAVPTGCSAPQPSPPCSFLMMPQGRQHIGLPVPKKSPIMMAGLSVNSELIGFPQLPEGHKLFLRNKAQSKRWSLGWSRSGKSQLRSRLLSCAGEQPHGEELPQLSALEQGNASGSLGSHVCRKAREPRRGNPSQAETQAAQGPAANKGLVPPDPAGVSPAGVSAGGPGQHLPGETAVAELQPVDLKLLTPNPSGVSRGHGPTCPQALKGLLQWSESLNRPTLHPPIMTREAPQSISSNGYSHLMRGRSSSHLLWFPKLEPLLPQLSPRPGSWMGSCALSTHLLTSLQLHHLTKMTPHGQVGVWGKGTISSTGVTCSPPPRSPSCSEALGSLSIIFFLSSAPPLGSHSVPGTPKGQSRVQLLPPICPQIAQMSSGLSDLMSHLKQLKGCGILITGSETAVQTRWSKKKPSPDAAGSSPESPARTWERFCLKASGVLQPQAICWEGMTLRLCRYPGMDMGLPGAQGGRGNPKSRNSMPRAQRDKETQSSLTPVRVAVIQKSTSDKCWRGSALFTIAKTWKQPKCPSTDDWIKKRWYIYTMKYYSAIKTNKITPFAATWMLLENVILTALLTITKTWKETKCPLTADWIKMWCTHTMEYYSAIKKNKIMPFAATWMDLEIVILRNLRTQSGPKGPAIFRGCSRSPGHTVDKPPGEGGLAEKRLKPDPVTTCSVHKLSERQASPTRGFPLLFQQRLIRSPDFSKEGPRAAPGHRGGLVFTRILSHKLHEDHLTGSALQPGRATGRQGALKRPADRSGLTEPRARSPPPGSQTPRAGRPQRPPPTAASGPSAVSAACAHSEPRPEKAPPSAFKDHLVPRPEKGHRATAALRAGKQPGAAAGTRRGASGPAVLPGDAFPPGGREPRTAAPAARRDPGVPPAPVLGPGTRSLCGELRSAPPRGHAQGPADKGAWRLRPPPPKRGRTRRAGAHPPEQRSPRGTLWDWLRMRAQGRGDREGRGEEGRGPRGEGHQLTRRVRNLPHPLIKGQIPVLGHDNYKCVLPLWPRGTGTSGNPVFLTPVGDGFSAGVPHTCGCPLIVGLGLRGNKPSAPLARRFRLGESAYDEHSEEDRRPVVGARLQKWGLRRDWGAANPQEGLGCCAPAVAGSHSPDTPQTPLSAPASPGRPGLDTHMPSLGDKGAGLRPWVNTLMAATQCTHTCRVQAVTLNFYQWAGESSSFKGPCGWAIGVDTGWRTLAHHFGPSQRLWTPEGLPGLSHSQNAPSPLPLRPVDPRLQEGVSPGVCVLRLPNPHTDPKQPTGCWAFLEFSPLWITSSGRLEGQLRRLQVSALGRSLRYRTANFSLTTAISPSKAQTKAGTHRLVPPLVLVGGGCLYVHVVLLGDCVSPFLFQDLCLKPQGLKHYLARPVRRTETPRLGWGLPPWTAQWSLLHLVTSECHFQLCRVVPRGPLPPHPPPQSLLDILIPQGVDEGVQHRGDDGVEHGDGLGQVQRALHRGPHMQEDGGAVPDEDHCEVGGAGGEGPAPTLGRGDPDDGDDDVGVGDQRDEAGAQDDAEGDAKGRQLHWPPVAAGQHNPGRDVAEEVVDDAGATEGEAGDEGGWHCDGREAAQPGAQGKVGREAGRHDAAVAQRQTDGQVAVVGHGRQQEVLGAAQREDEVHLCHTAGEGDGSALRGEGGQGLGHAGRGEPDLQEGEVAEEEVHGRLQVPVRPDQRDDGQVPSHRERVHDQEQQEEPNLRMNCPWVDRFWLRPQTMSTGPPAGNPPWGLRKRGPPCSALSGLYSACPIVPGPQLGLASSASGALNCPERAGSEHCGDAGSWLLHLETTTFRVARGDPVLAPGCHLMIPQLGSQVPRNVKSQTPVSPAPPPGRKLGGWEARGRDVQDAGCGVRAGGRRVKGRRAQTRGASPPSRNPRLDLELSAMPPTGRSQRRPDDIPREGPGRGAPRPRGHEPRTSSRREAGGTGPLKASPYLGKGSLLRSHCNRCGFRPAPLCCVALHTPHTVTHTPMCARTYVHTPHARGHSMHTHLLCRRVCTLTTRISPVTVEHSPPFLMHLGVTTLLTPESGHGSGRSLGFLAQVPALLFQNVFNPSDDARFLPLLSTYCSLETWTENCPSLASSSPPQRGGSHLPALWGGLCLLHQQVTVCMLLMHQLWPRHTWLHPPVQLSLIRARESDACSSHIHRTPARARSCAVGAQTKAKLQRSVCGSAAKARVGPPWALSRKDSAPPLAMVLCPEGESLCLPSSEHLAGHRPLPSCTGAWVLSAAPQPWALRPPGRTGPRAGAAWVLSFRKPFSLLQITTETERKTPLQSLPCLGALRALLPEFPLGGQLACSPVCMCGSCTGNEDTESSTSCKGLLRLRRRDYGGRGPTVSPPRERDEEIYPQLSLGHSPKGSEEAAGHILLKQPGGQEAEHKTPRPSRQGPLLAESLPFCCPPPLDTWQKEQGTWTALDPQGAAKTFMLPWQVHSLGQKVDLGCPEGALTDHQHRTSVPKISTGPAGWGTAPACGQEASTPLLLSPGRRPQLRLWPCLTCHPTSSGAASPLSPAGCQLMPQGPRLTAQTASAPLQGSEDDSQPWTTLTCPPTTRQAAGPLTLASSALRLPGPSSQLCSWQSLALGGAPRGGVPGALVLVLHLATTSHPNPTAADAGPAPNWRVSQGPAPGPTTRAPAGRQPQAPLGVALLHTGYWAGGYFLPDPPWPGCSLRWGPPAHPPSGLRGTHVGHTRVQGVGCTAWAGLWAVSHGVPRPGVLEGAGGAPHPEPVPPSALCRVPGTRGALADRCTLTADPGLKCHATLGTPAPPRGHRHTGVWLPLIGTAWEVGGSPSVSAHAGLRLSRENEGCSVCFNNPYLPKHSSTLGIGEVQRKAF</sequence>
<dbReference type="Proteomes" id="UP000299084">
    <property type="component" value="Unassembled WGS sequence"/>
</dbReference>
<feature type="compositionally biased region" description="Polar residues" evidence="1">
    <location>
        <begin position="2220"/>
        <end position="2230"/>
    </location>
</feature>
<feature type="region of interest" description="Disordered" evidence="1">
    <location>
        <begin position="2220"/>
        <end position="2341"/>
    </location>
</feature>
<accession>A0A5N4DKU1</accession>
<evidence type="ECO:0000313" key="3">
    <source>
        <dbReference type="Proteomes" id="UP000299084"/>
    </source>
</evidence>
<feature type="region of interest" description="Disordered" evidence="1">
    <location>
        <begin position="2733"/>
        <end position="2764"/>
    </location>
</feature>
<dbReference type="EMBL" id="JWIN03000011">
    <property type="protein sequence ID" value="KAB1271534.1"/>
    <property type="molecule type" value="Genomic_DNA"/>
</dbReference>
<feature type="region of interest" description="Disordered" evidence="1">
    <location>
        <begin position="2033"/>
        <end position="2103"/>
    </location>
</feature>
<feature type="compositionally biased region" description="Basic and acidic residues" evidence="1">
    <location>
        <begin position="2316"/>
        <end position="2328"/>
    </location>
</feature>
<feature type="compositionally biased region" description="Basic residues" evidence="1">
    <location>
        <begin position="2260"/>
        <end position="2270"/>
    </location>
</feature>
<feature type="compositionally biased region" description="Basic and acidic residues" evidence="1">
    <location>
        <begin position="1066"/>
        <end position="1082"/>
    </location>
</feature>
<evidence type="ECO:0000256" key="1">
    <source>
        <dbReference type="SAM" id="MobiDB-lite"/>
    </source>
</evidence>
<feature type="compositionally biased region" description="Basic and acidic residues" evidence="1">
    <location>
        <begin position="1367"/>
        <end position="1387"/>
    </location>
</feature>
<feature type="region of interest" description="Disordered" evidence="1">
    <location>
        <begin position="325"/>
        <end position="365"/>
    </location>
</feature>
<reference evidence="2 3" key="1">
    <citation type="journal article" date="2019" name="Mol. Ecol. Resour.">
        <title>Improving Illumina assemblies with Hi-C and long reads: an example with the North African dromedary.</title>
        <authorList>
            <person name="Elbers J.P."/>
            <person name="Rogers M.F."/>
            <person name="Perelman P.L."/>
            <person name="Proskuryakova A.A."/>
            <person name="Serdyukova N.A."/>
            <person name="Johnson W.E."/>
            <person name="Horin P."/>
            <person name="Corander J."/>
            <person name="Murphy D."/>
            <person name="Burger P.A."/>
        </authorList>
    </citation>
    <scope>NUCLEOTIDE SEQUENCE [LARGE SCALE GENOMIC DNA]</scope>
    <source>
        <strain evidence="2">Drom800</strain>
        <tissue evidence="2">Blood</tissue>
    </source>
</reference>
<feature type="region of interest" description="Disordered" evidence="1">
    <location>
        <begin position="545"/>
        <end position="594"/>
    </location>
</feature>
<gene>
    <name evidence="2" type="ORF">Cadr_000009817</name>
</gene>
<comment type="caution">
    <text evidence="2">The sequence shown here is derived from an EMBL/GenBank/DDBJ whole genome shotgun (WGS) entry which is preliminary data.</text>
</comment>
<name>A0A5N4DKU1_CAMDR</name>